<name>A0ABN6VVH5_9BACT</name>
<dbReference type="EMBL" id="AP027151">
    <property type="protein sequence ID" value="BDV44356.1"/>
    <property type="molecule type" value="Genomic_DNA"/>
</dbReference>
<organism evidence="2 3">
    <name type="scientific">Geotalea uraniireducens</name>
    <dbReference type="NCBI Taxonomy" id="351604"/>
    <lineage>
        <taxon>Bacteria</taxon>
        <taxon>Pseudomonadati</taxon>
        <taxon>Thermodesulfobacteriota</taxon>
        <taxon>Desulfuromonadia</taxon>
        <taxon>Geobacterales</taxon>
        <taxon>Geobacteraceae</taxon>
        <taxon>Geotalea</taxon>
    </lineage>
</organism>
<protein>
    <submittedName>
        <fullName evidence="2">Uncharacterized protein</fullName>
    </submittedName>
</protein>
<gene>
    <name evidence="2" type="ORF">GURASL_32790</name>
</gene>
<dbReference type="Proteomes" id="UP001317705">
    <property type="component" value="Chromosome"/>
</dbReference>
<sequence length="106" mass="12190">MFNQEKIYMPVPQQLGRGDRMGRGPYEKSGLLEDTGLPPGRTVRERFDIFFPTDDVEEGGKWVKKILAHELEVEVKLWYLPFGTMNADPFLWQDVKKTVTISSTGK</sequence>
<feature type="region of interest" description="Disordered" evidence="1">
    <location>
        <begin position="1"/>
        <end position="39"/>
    </location>
</feature>
<evidence type="ECO:0000256" key="1">
    <source>
        <dbReference type="SAM" id="MobiDB-lite"/>
    </source>
</evidence>
<evidence type="ECO:0000313" key="2">
    <source>
        <dbReference type="EMBL" id="BDV44356.1"/>
    </source>
</evidence>
<proteinExistence type="predicted"/>
<feature type="compositionally biased region" description="Basic and acidic residues" evidence="1">
    <location>
        <begin position="17"/>
        <end position="26"/>
    </location>
</feature>
<evidence type="ECO:0000313" key="3">
    <source>
        <dbReference type="Proteomes" id="UP001317705"/>
    </source>
</evidence>
<keyword evidence="3" id="KW-1185">Reference proteome</keyword>
<reference evidence="2 3" key="1">
    <citation type="submission" date="2022-12" db="EMBL/GenBank/DDBJ databases">
        <title>Polyphasic characterization of Geotalea uranireducens NIT-SL11 newly isolated from a complex of sewage sludge and microbially reduced graphene oxide.</title>
        <authorList>
            <person name="Xie L."/>
            <person name="Yoshida N."/>
            <person name="Meng L."/>
        </authorList>
    </citation>
    <scope>NUCLEOTIDE SEQUENCE [LARGE SCALE GENOMIC DNA]</scope>
    <source>
        <strain evidence="2 3">NIT-SL11</strain>
    </source>
</reference>
<accession>A0ABN6VVH5</accession>